<accession>A0A7W7D8Y8</accession>
<gene>
    <name evidence="1" type="ORF">BJ982_002665</name>
</gene>
<evidence type="ECO:0000313" key="1">
    <source>
        <dbReference type="EMBL" id="MBB4701121.1"/>
    </source>
</evidence>
<keyword evidence="2" id="KW-1185">Reference proteome</keyword>
<proteinExistence type="predicted"/>
<name>A0A7W7D8Y8_9ACTN</name>
<dbReference type="AlphaFoldDB" id="A0A7W7D8Y8"/>
<protein>
    <submittedName>
        <fullName evidence="1">Uncharacterized protein</fullName>
    </submittedName>
</protein>
<organism evidence="1 2">
    <name type="scientific">Sphaerisporangium siamense</name>
    <dbReference type="NCBI Taxonomy" id="795645"/>
    <lineage>
        <taxon>Bacteria</taxon>
        <taxon>Bacillati</taxon>
        <taxon>Actinomycetota</taxon>
        <taxon>Actinomycetes</taxon>
        <taxon>Streptosporangiales</taxon>
        <taxon>Streptosporangiaceae</taxon>
        <taxon>Sphaerisporangium</taxon>
    </lineage>
</organism>
<sequence length="57" mass="6442">MADGGSCMIHALAFNTLLSSQETDAYTITRTLRPGPELRGFHLVFYFTSFRCLDQIK</sequence>
<dbReference type="EMBL" id="JACHND010000001">
    <property type="protein sequence ID" value="MBB4701121.1"/>
    <property type="molecule type" value="Genomic_DNA"/>
</dbReference>
<dbReference type="Proteomes" id="UP000542210">
    <property type="component" value="Unassembled WGS sequence"/>
</dbReference>
<evidence type="ECO:0000313" key="2">
    <source>
        <dbReference type="Proteomes" id="UP000542210"/>
    </source>
</evidence>
<reference evidence="1 2" key="1">
    <citation type="submission" date="2020-08" db="EMBL/GenBank/DDBJ databases">
        <title>Sequencing the genomes of 1000 actinobacteria strains.</title>
        <authorList>
            <person name="Klenk H.-P."/>
        </authorList>
    </citation>
    <scope>NUCLEOTIDE SEQUENCE [LARGE SCALE GENOMIC DNA]</scope>
    <source>
        <strain evidence="1 2">DSM 45784</strain>
    </source>
</reference>
<comment type="caution">
    <text evidence="1">The sequence shown here is derived from an EMBL/GenBank/DDBJ whole genome shotgun (WGS) entry which is preliminary data.</text>
</comment>